<dbReference type="Proteomes" id="UP000291286">
    <property type="component" value="Unassembled WGS sequence"/>
</dbReference>
<dbReference type="GO" id="GO:0003700">
    <property type="term" value="F:DNA-binding transcription factor activity"/>
    <property type="evidence" value="ECO:0007669"/>
    <property type="project" value="InterPro"/>
</dbReference>
<evidence type="ECO:0000256" key="3">
    <source>
        <dbReference type="ARBA" id="ARBA00023163"/>
    </source>
</evidence>
<dbReference type="PRINTS" id="PR00035">
    <property type="entry name" value="HTHGNTR"/>
</dbReference>
<sequence>MARAKPVVDPRLRAIALDAKAPTPLYLQLTAQLIDAIRGEQWKPGEALPAERVLCERLKVSRVTLRQAMDALVEQGLVVRRQGAGTFVTSQITHPLSGLTSFSETLRMKGYQPGSRWLERRVRPALGEEILRLGLSPDAQVASLTRLRSADERVMAYEHTIVPERLLPEPLSMGDSLYAHLDAQGTPVVRALQYFRAVNLSAAMAEHLGMAQGDAILHVVRVGYGRDGSAIELSHTYCHNDFYDFVAELRR</sequence>
<evidence type="ECO:0000313" key="6">
    <source>
        <dbReference type="EMBL" id="TAA24189.1"/>
    </source>
</evidence>
<comment type="caution">
    <text evidence="6">The sequence shown here is derived from an EMBL/GenBank/DDBJ whole genome shotgun (WGS) entry which is preliminary data.</text>
</comment>
<evidence type="ECO:0000313" key="10">
    <source>
        <dbReference type="Proteomes" id="UP000293089"/>
    </source>
</evidence>
<evidence type="ECO:0000313" key="8">
    <source>
        <dbReference type="Proteomes" id="UP000291286"/>
    </source>
</evidence>
<evidence type="ECO:0000313" key="5">
    <source>
        <dbReference type="EMBL" id="TAA16372.1"/>
    </source>
</evidence>
<dbReference type="InterPro" id="IPR000524">
    <property type="entry name" value="Tscrpt_reg_HTH_GntR"/>
</dbReference>
<keyword evidence="10" id="KW-1185">Reference proteome</keyword>
<dbReference type="Gene3D" id="1.10.10.10">
    <property type="entry name" value="Winged helix-like DNA-binding domain superfamily/Winged helix DNA-binding domain"/>
    <property type="match status" value="1"/>
</dbReference>
<dbReference type="InterPro" id="IPR011663">
    <property type="entry name" value="UTRA"/>
</dbReference>
<dbReference type="EMBL" id="SHME01000008">
    <property type="protein sequence ID" value="TAA16372.1"/>
    <property type="molecule type" value="Genomic_DNA"/>
</dbReference>
<keyword evidence="1" id="KW-0805">Transcription regulation</keyword>
<evidence type="ECO:0000256" key="2">
    <source>
        <dbReference type="ARBA" id="ARBA00023125"/>
    </source>
</evidence>
<dbReference type="AlphaFoldDB" id="A0A4Q8L7T6"/>
<evidence type="ECO:0000259" key="4">
    <source>
        <dbReference type="PROSITE" id="PS50949"/>
    </source>
</evidence>
<dbReference type="InterPro" id="IPR050679">
    <property type="entry name" value="Bact_HTH_transcr_reg"/>
</dbReference>
<dbReference type="InterPro" id="IPR036388">
    <property type="entry name" value="WH-like_DNA-bd_sf"/>
</dbReference>
<protein>
    <submittedName>
        <fullName evidence="6">GntR family transcriptional regulator</fullName>
    </submittedName>
</protein>
<dbReference type="PROSITE" id="PS50949">
    <property type="entry name" value="HTH_GNTR"/>
    <property type="match status" value="1"/>
</dbReference>
<dbReference type="InterPro" id="IPR036390">
    <property type="entry name" value="WH_DNA-bd_sf"/>
</dbReference>
<dbReference type="CDD" id="cd07377">
    <property type="entry name" value="WHTH_GntR"/>
    <property type="match status" value="1"/>
</dbReference>
<gene>
    <name evidence="7" type="ORF">EA656_20090</name>
    <name evidence="5" type="ORF">EA658_20010</name>
    <name evidence="6" type="ORF">EA661_19095</name>
</gene>
<dbReference type="EMBL" id="SHMB01000012">
    <property type="protein sequence ID" value="TAA24189.1"/>
    <property type="molecule type" value="Genomic_DNA"/>
</dbReference>
<accession>A0A4Q8LKF7</accession>
<organism evidence="6 8">
    <name type="scientific">Pseudoxanthomonas winnipegensis</name>
    <dbReference type="NCBI Taxonomy" id="2480810"/>
    <lineage>
        <taxon>Bacteria</taxon>
        <taxon>Pseudomonadati</taxon>
        <taxon>Pseudomonadota</taxon>
        <taxon>Gammaproteobacteria</taxon>
        <taxon>Lysobacterales</taxon>
        <taxon>Lysobacteraceae</taxon>
        <taxon>Pseudoxanthomonas</taxon>
    </lineage>
</organism>
<dbReference type="SUPFAM" id="SSF46785">
    <property type="entry name" value="Winged helix' DNA-binding domain"/>
    <property type="match status" value="1"/>
</dbReference>
<dbReference type="EMBL" id="SHMF01000008">
    <property type="protein sequence ID" value="TAA30330.1"/>
    <property type="molecule type" value="Genomic_DNA"/>
</dbReference>
<dbReference type="SMART" id="SM00866">
    <property type="entry name" value="UTRA"/>
    <property type="match status" value="1"/>
</dbReference>
<dbReference type="Proteomes" id="UP000293089">
    <property type="component" value="Unassembled WGS sequence"/>
</dbReference>
<dbReference type="Pfam" id="PF00392">
    <property type="entry name" value="GntR"/>
    <property type="match status" value="1"/>
</dbReference>
<dbReference type="GO" id="GO:0003677">
    <property type="term" value="F:DNA binding"/>
    <property type="evidence" value="ECO:0007669"/>
    <property type="project" value="UniProtKB-KW"/>
</dbReference>
<dbReference type="InterPro" id="IPR028978">
    <property type="entry name" value="Chorismate_lyase_/UTRA_dom_sf"/>
</dbReference>
<dbReference type="FunFam" id="1.10.10.10:FF:000079">
    <property type="entry name" value="GntR family transcriptional regulator"/>
    <property type="match status" value="1"/>
</dbReference>
<dbReference type="GO" id="GO:0045892">
    <property type="term" value="P:negative regulation of DNA-templated transcription"/>
    <property type="evidence" value="ECO:0007669"/>
    <property type="project" value="TreeGrafter"/>
</dbReference>
<dbReference type="Pfam" id="PF07702">
    <property type="entry name" value="UTRA"/>
    <property type="match status" value="1"/>
</dbReference>
<reference evidence="8 9" key="1">
    <citation type="submission" date="2019-02" db="EMBL/GenBank/DDBJ databases">
        <title>WGS of Pseudoxanthomonas species novum from clinical isolates.</title>
        <authorList>
            <person name="Bernier A.-M."/>
            <person name="Bernard K."/>
            <person name="Vachon A."/>
        </authorList>
    </citation>
    <scope>NUCLEOTIDE SEQUENCE [LARGE SCALE GENOMIC DNA]</scope>
    <source>
        <strain evidence="10">NML 170316</strain>
        <strain evidence="7 9">NML140781</strain>
        <strain evidence="5">NML170316</strain>
        <strain evidence="6 8">NML171202</strain>
    </source>
</reference>
<accession>A0A4Q8L7T6</accession>
<dbReference type="SUPFAM" id="SSF64288">
    <property type="entry name" value="Chorismate lyase-like"/>
    <property type="match status" value="1"/>
</dbReference>
<dbReference type="Gene3D" id="3.40.1410.10">
    <property type="entry name" value="Chorismate lyase-like"/>
    <property type="match status" value="1"/>
</dbReference>
<evidence type="ECO:0000313" key="7">
    <source>
        <dbReference type="EMBL" id="TAA30330.1"/>
    </source>
</evidence>
<dbReference type="RefSeq" id="WP_130521695.1">
    <property type="nucleotide sequence ID" value="NZ_SHLZ01000011.1"/>
</dbReference>
<dbReference type="SMART" id="SM00345">
    <property type="entry name" value="HTH_GNTR"/>
    <property type="match status" value="1"/>
</dbReference>
<name>A0A4Q8L7T6_9GAMM</name>
<evidence type="ECO:0000313" key="9">
    <source>
        <dbReference type="Proteomes" id="UP000292087"/>
    </source>
</evidence>
<dbReference type="PANTHER" id="PTHR44846">
    <property type="entry name" value="MANNOSYL-D-GLYCERATE TRANSPORT/METABOLISM SYSTEM REPRESSOR MNGR-RELATED"/>
    <property type="match status" value="1"/>
</dbReference>
<keyword evidence="3" id="KW-0804">Transcription</keyword>
<feature type="domain" description="HTH gntR-type" evidence="4">
    <location>
        <begin position="23"/>
        <end position="91"/>
    </location>
</feature>
<evidence type="ECO:0000256" key="1">
    <source>
        <dbReference type="ARBA" id="ARBA00023015"/>
    </source>
</evidence>
<keyword evidence="2" id="KW-0238">DNA-binding</keyword>
<dbReference type="Proteomes" id="UP000292087">
    <property type="component" value="Unassembled WGS sequence"/>
</dbReference>
<dbReference type="PANTHER" id="PTHR44846:SF1">
    <property type="entry name" value="MANNOSYL-D-GLYCERATE TRANSPORT_METABOLISM SYSTEM REPRESSOR MNGR-RELATED"/>
    <property type="match status" value="1"/>
</dbReference>
<proteinExistence type="predicted"/>